<dbReference type="EMBL" id="BAABGR010000006">
    <property type="protein sequence ID" value="GAA4512582.1"/>
    <property type="molecule type" value="Genomic_DNA"/>
</dbReference>
<dbReference type="EC" id="2.3.1.-" evidence="5"/>
<organism evidence="7 8">
    <name type="scientific">Sphingobacterium thermophilum</name>
    <dbReference type="NCBI Taxonomy" id="768534"/>
    <lineage>
        <taxon>Bacteria</taxon>
        <taxon>Pseudomonadati</taxon>
        <taxon>Bacteroidota</taxon>
        <taxon>Sphingobacteriia</taxon>
        <taxon>Sphingobacteriales</taxon>
        <taxon>Sphingobacteriaceae</taxon>
        <taxon>Sphingobacterium</taxon>
    </lineage>
</organism>
<keyword evidence="8" id="KW-1185">Reference proteome</keyword>
<dbReference type="Pfam" id="PF12464">
    <property type="entry name" value="Mac"/>
    <property type="match status" value="1"/>
</dbReference>
<feature type="domain" description="Maltose/galactoside acetyltransferase" evidence="6">
    <location>
        <begin position="16"/>
        <end position="70"/>
    </location>
</feature>
<dbReference type="PANTHER" id="PTHR43017">
    <property type="entry name" value="GALACTOSIDE O-ACETYLTRANSFERASE"/>
    <property type="match status" value="1"/>
</dbReference>
<evidence type="ECO:0000313" key="7">
    <source>
        <dbReference type="EMBL" id="GAA4512582.1"/>
    </source>
</evidence>
<evidence type="ECO:0000256" key="5">
    <source>
        <dbReference type="RuleBase" id="RU367021"/>
    </source>
</evidence>
<dbReference type="SMART" id="SM01266">
    <property type="entry name" value="Mac"/>
    <property type="match status" value="1"/>
</dbReference>
<dbReference type="InterPro" id="IPR024688">
    <property type="entry name" value="Mac_dom"/>
</dbReference>
<dbReference type="Pfam" id="PF00132">
    <property type="entry name" value="Hexapep"/>
    <property type="match status" value="1"/>
</dbReference>
<gene>
    <name evidence="7" type="ORF">GCM10023173_06850</name>
</gene>
<keyword evidence="4 5" id="KW-0012">Acyltransferase</keyword>
<evidence type="ECO:0000313" key="8">
    <source>
        <dbReference type="Proteomes" id="UP001500394"/>
    </source>
</evidence>
<comment type="caution">
    <text evidence="7">The sequence shown here is derived from an EMBL/GenBank/DDBJ whole genome shotgun (WGS) entry which is preliminary data.</text>
</comment>
<reference evidence="8" key="1">
    <citation type="journal article" date="2019" name="Int. J. Syst. Evol. Microbiol.">
        <title>The Global Catalogue of Microorganisms (GCM) 10K type strain sequencing project: providing services to taxonomists for standard genome sequencing and annotation.</title>
        <authorList>
            <consortium name="The Broad Institute Genomics Platform"/>
            <consortium name="The Broad Institute Genome Sequencing Center for Infectious Disease"/>
            <person name="Wu L."/>
            <person name="Ma J."/>
        </authorList>
    </citation>
    <scope>NUCLEOTIDE SEQUENCE [LARGE SCALE GENOMIC DNA]</scope>
    <source>
        <strain evidence="8">JCM 17858</strain>
    </source>
</reference>
<dbReference type="Gene3D" id="2.160.10.10">
    <property type="entry name" value="Hexapeptide repeat proteins"/>
    <property type="match status" value="1"/>
</dbReference>
<keyword evidence="3" id="KW-0677">Repeat</keyword>
<comment type="similarity">
    <text evidence="1 5">Belongs to the transferase hexapeptide repeat family.</text>
</comment>
<dbReference type="InterPro" id="IPR039369">
    <property type="entry name" value="LacA-like"/>
</dbReference>
<sequence>MLIFNKLSYDNDMTEKEKMLCGKPYNASDKELRQQHLHAQQLCQRYNLIDPKNLRQRKALIRGLFKEVGVHFCIEQPFHCDYGFNISIGENFFSNYNVVILDCAEVNIGDNVLLGPNVSIFTSGHPVHPSLRNQGVMYAFPVRIGNNVWIGGNTVINPGVSIGDNTVIGAGAVVTKDIPANVVAAGNPCKILRTITDQDAQYYFRKMKF</sequence>
<name>A0ABP8QXG7_9SPHI</name>
<evidence type="ECO:0000256" key="3">
    <source>
        <dbReference type="ARBA" id="ARBA00022737"/>
    </source>
</evidence>
<dbReference type="PROSITE" id="PS00101">
    <property type="entry name" value="HEXAPEP_TRANSFERASES"/>
    <property type="match status" value="1"/>
</dbReference>
<dbReference type="InterPro" id="IPR011004">
    <property type="entry name" value="Trimer_LpxA-like_sf"/>
</dbReference>
<dbReference type="SUPFAM" id="SSF51161">
    <property type="entry name" value="Trimeric LpxA-like enzymes"/>
    <property type="match status" value="1"/>
</dbReference>
<evidence type="ECO:0000259" key="6">
    <source>
        <dbReference type="SMART" id="SM01266"/>
    </source>
</evidence>
<dbReference type="CDD" id="cd03357">
    <property type="entry name" value="LbH_MAT_GAT"/>
    <property type="match status" value="1"/>
</dbReference>
<proteinExistence type="inferred from homology"/>
<dbReference type="InterPro" id="IPR001451">
    <property type="entry name" value="Hexapep"/>
</dbReference>
<dbReference type="InterPro" id="IPR018357">
    <property type="entry name" value="Hexapep_transf_CS"/>
</dbReference>
<protein>
    <recommendedName>
        <fullName evidence="5">Acetyltransferase</fullName>
        <ecNumber evidence="5">2.3.1.-</ecNumber>
    </recommendedName>
</protein>
<dbReference type="Proteomes" id="UP001500394">
    <property type="component" value="Unassembled WGS sequence"/>
</dbReference>
<accession>A0ABP8QXG7</accession>
<evidence type="ECO:0000256" key="1">
    <source>
        <dbReference type="ARBA" id="ARBA00007274"/>
    </source>
</evidence>
<evidence type="ECO:0000256" key="2">
    <source>
        <dbReference type="ARBA" id="ARBA00022679"/>
    </source>
</evidence>
<evidence type="ECO:0000256" key="4">
    <source>
        <dbReference type="ARBA" id="ARBA00023315"/>
    </source>
</evidence>
<keyword evidence="2 5" id="KW-0808">Transferase</keyword>
<dbReference type="PANTHER" id="PTHR43017:SF1">
    <property type="entry name" value="ACETYLTRANSFERASE YJL218W-RELATED"/>
    <property type="match status" value="1"/>
</dbReference>